<feature type="region of interest" description="Disordered" evidence="1">
    <location>
        <begin position="1425"/>
        <end position="1466"/>
    </location>
</feature>
<dbReference type="InterPro" id="IPR050865">
    <property type="entry name" value="BEACH_Domain"/>
</dbReference>
<feature type="compositionally biased region" description="Basic and acidic residues" evidence="1">
    <location>
        <begin position="1201"/>
        <end position="1212"/>
    </location>
</feature>
<name>A0AAD9QU31_ACRCE</name>
<reference evidence="4" key="2">
    <citation type="journal article" date="2023" name="Science">
        <title>Genomic signatures of disease resistance in endangered staghorn corals.</title>
        <authorList>
            <person name="Vollmer S.V."/>
            <person name="Selwyn J.D."/>
            <person name="Despard B.A."/>
            <person name="Roesel C.L."/>
        </authorList>
    </citation>
    <scope>NUCLEOTIDE SEQUENCE</scope>
    <source>
        <strain evidence="4">K2</strain>
    </source>
</reference>
<feature type="compositionally biased region" description="Basic and acidic residues" evidence="1">
    <location>
        <begin position="1222"/>
        <end position="1231"/>
    </location>
</feature>
<organism evidence="4 5">
    <name type="scientific">Acropora cervicornis</name>
    <name type="common">Staghorn coral</name>
    <dbReference type="NCBI Taxonomy" id="6130"/>
    <lineage>
        <taxon>Eukaryota</taxon>
        <taxon>Metazoa</taxon>
        <taxon>Cnidaria</taxon>
        <taxon>Anthozoa</taxon>
        <taxon>Hexacorallia</taxon>
        <taxon>Scleractinia</taxon>
        <taxon>Astrocoeniina</taxon>
        <taxon>Acroporidae</taxon>
        <taxon>Acropora</taxon>
    </lineage>
</organism>
<protein>
    <submittedName>
        <fullName evidence="4">Lysosomal-trafficking regulator</fullName>
    </submittedName>
</protein>
<dbReference type="Gene3D" id="2.30.29.30">
    <property type="entry name" value="Pleckstrin-homology domain (PH domain)/Phosphotyrosine-binding domain (PTB)"/>
    <property type="match status" value="1"/>
</dbReference>
<evidence type="ECO:0000256" key="1">
    <source>
        <dbReference type="SAM" id="MobiDB-lite"/>
    </source>
</evidence>
<evidence type="ECO:0000259" key="3">
    <source>
        <dbReference type="PROSITE" id="PS51783"/>
    </source>
</evidence>
<feature type="region of interest" description="Disordered" evidence="1">
    <location>
        <begin position="2226"/>
        <end position="2259"/>
    </location>
</feature>
<dbReference type="Pfam" id="PF02138">
    <property type="entry name" value="Beach"/>
    <property type="match status" value="1"/>
</dbReference>
<gene>
    <name evidence="4" type="ORF">P5673_008354</name>
</gene>
<dbReference type="InterPro" id="IPR011993">
    <property type="entry name" value="PH-like_dom_sf"/>
</dbReference>
<dbReference type="Pfam" id="PF14844">
    <property type="entry name" value="PH_BEACH"/>
    <property type="match status" value="1"/>
</dbReference>
<dbReference type="Proteomes" id="UP001249851">
    <property type="component" value="Unassembled WGS sequence"/>
</dbReference>
<feature type="domain" description="BEACH-type PH" evidence="3">
    <location>
        <begin position="3030"/>
        <end position="3137"/>
    </location>
</feature>
<reference evidence="4" key="1">
    <citation type="journal article" date="2023" name="G3 (Bethesda)">
        <title>Whole genome assembly and annotation of the endangered Caribbean coral Acropora cervicornis.</title>
        <authorList>
            <person name="Selwyn J.D."/>
            <person name="Vollmer S.V."/>
        </authorList>
    </citation>
    <scope>NUCLEOTIDE SEQUENCE</scope>
    <source>
        <strain evidence="4">K2</strain>
    </source>
</reference>
<dbReference type="SUPFAM" id="SSF50729">
    <property type="entry name" value="PH domain-like"/>
    <property type="match status" value="1"/>
</dbReference>
<feature type="region of interest" description="Disordered" evidence="1">
    <location>
        <begin position="1760"/>
        <end position="1787"/>
    </location>
</feature>
<evidence type="ECO:0000313" key="5">
    <source>
        <dbReference type="Proteomes" id="UP001249851"/>
    </source>
</evidence>
<evidence type="ECO:0000313" key="4">
    <source>
        <dbReference type="EMBL" id="KAK2567524.1"/>
    </source>
</evidence>
<dbReference type="SMART" id="SM01026">
    <property type="entry name" value="Beach"/>
    <property type="match status" value="1"/>
</dbReference>
<dbReference type="CDD" id="cd06071">
    <property type="entry name" value="Beach"/>
    <property type="match status" value="1"/>
</dbReference>
<sequence length="3645" mass="410090">MQEKEVTERLRVLWSSFMNPRVLENLQERSKCLECFMVEFLDAYHAAKGELKKISDFGDINSVSNVVTGEFQDSILLRCKDDNEESLVHYLCQGSGLLMLQTLCILANKIVGRSLESNLADLLVSLLAVVLKMPLQDYDALYGLEIVFGGFENYYNNSKDTSHHANLAKVMIRDLCVKERQKQDEPKEIIGGKEQSDLANAKDECDILEFSCMAKGVATNNCNSENDVVESLSSVTDIESTNVKESDCSEGIACGIDAAIERGSGDTIQPITDVPSFRDPGIEDKDDDIQLSGLSIVKEGQVCINNFQLALLLVSILENLICRGIHSIHDPEILMHASGKLIEILQILRNPNPRNTEVVCSWDSGALTAIQLVILRTVFAMIYTMSSDAKAAKQLSKSLFIGNLGEIVSDGFVDKDFISAQQHFKLAKAITKENLQRKSNLSSFYLWKAFQQEFLQCFSFHGFVLFVTCCLHHGTVVNSSLFVLCQGILDQFSAMGLFEYAKILLLKLDDIHPHERNADSADINTDGQHVSFAGKIEQYPKYMSKRMIRSLGKMITVLKKGKSCCRKSRELNNRKNSVVNSERLAIQEDVLAASGTYLRSSEVEESSESAADMEFERERQDQFSDDVCAVFKPAVTLLTVFKESKNAEFRLNLLSCLERVGICHCISPQILVTSLLNKFIEQPKDVRSVTLRVMNLLVLNEIDIVDDFIDVLPSQFCNSRRLQGSRYKACRQSPSRSDSGFPASDVNIGGLGVKPGDLNKGERQNWTCLSQYCMLLSAKDTSVAVQVMKSLRTLTTLGTTCLKEELFRMVVLPCILRGDRVFTEDVAEPVKKIRQRSLNRRNSSEWQQQGRSFGENRSNSDKGFLFSEANVAEENLCKEVLELSICSLPSLLRSSASRKLFFDCGGLNEIEAFLSLPDLQQPVLRVLEFLAGVEYWEDLRIMLPADKTVFTAGSPETSSEEKTDSSQVCCQSFLSLLEFTTSFVEENNGSAQIPHGEALSVSCHPVESSLRVHIWKSCLHLLVSNELFCELFFKGQGEVFSYDLLRCLIDFFQEPHNDGTQNGDLMGVKDLVSLFETVLPICLRLAHTDHWKNREALPSIEQLVEKAKKALAKSVTLRRFISQGFCDCFLMASMCEIEGTSDTTQMNYIDIRQQRNEVLRKACTSDIHEDDDDDEDNEGNDNQEVDSSVFEEGYDADQEGDSDRSDKVEQRSAKNKKQPKDRRRDEDSAGREQISRGFVMYPQICRILLQLLKVCFEGRPLQDAEPDNLSIVLYAVESLLCLLRDGEEHCRILSKERLIADVFVCLARHRIRADELWDFLTLFNSAEPPVQLLSAALSKVAETSSVNLGPAYVLSFPCSVKGVGRNTSNVSSTKWVIGRWTQAKGKRSPKMKLPPAQQSEHGSSSEGEVLEAGGMPSRFAFSGGFEKSAKRAQRKPRSMIDGGKRRANAKRSARKSSGSVTLSSNSMDNESFEMMHYEGHSQLPSPFSLWGVQLPFLGSLPRSDRGFSLALWICLTCPKIESEYGAEMRNAYGGLSGTFGRESEVMSLLRQERIVHLCSIGSGKSLFEVWIVPTNGLLVVRWTKNQKGVGSNVVVLKERVIKLPALTRGQWHHLLLFVVDGTEMTTYDFGPPHPWQEEAKFTLSTLSIGHVISCNASKSSNSKMSFHNGYQIGNVFVFTEKPTKRSNQLGSASTEWLLDQEEAFYLYSLGPNSASLGQLSKDFYLVTQTANDSTQPFLEAVRLWSRLAITEQAVAAQLPPELLTSEDRQGKGASAAEQRVGPRENEAREINTKIASDVRPQRQNTLLESAHDVGGISVFIYLFAKVVELTGEEKTQADALSVVLSLQYFSSFHARAMAEEYGFALLKRILLSQECKIGYHTLKVLMEAACDGDVFRPTNLVEDPVMLNIDSTAVVRNVAIFQHFLLNWKIWEKAEQGVLEMLLATIDILVHGSHSYYEFNIIQFQKAQLVQQILIGCQERQSEDCKEIPRVISSLYVNIIQNVMGNPPDLTVLKAVCEFLVAVHPPDDVHRLHSPNRCYLREHPLDIGPISNHPSTVKRGSASTPSPRTAPVRPINSNPFQFPPLKSHSKGALSRSLSFESLRKQDESQKLGCAQNLLRHERFTKILTTSRSGGEVLSRSFPTLVDTGYAASSISKGTLSGQPSTANEEKSPLELNRSIEAGNDSNEVFSKEGFSTTSFGRRNLTITIPNRKRAERLSSSELALHESHFSENDSQKTSSPVPSPGTPLGTSCPGTYSIPGSKPMVIARYGSSRSHSREDESSVDLREYDLINSSDFSSLRSSVVHPSSADDFLVVEGFPGIQSSTIGSQRPDVMIKLRLGLMKLLEMKLFNLLTEHVPAVIGEVLKAEYMLVWAYHDSDDVRELAIKILFQYLQKAEPKRREQFLRIHGFHLLANQLYDHSVTKLLIEGCLSLLVDRPVDLNKDFDYSSPDDRDLASSVRPMGVVPLLALLENSLLKPTLFHLLIQHLCQLFIKVDDLCLQAVDHGLLETLCSVIYGLCILQDSQSQEKSSSSVSSVNSIIEDVQQFVVCIVRKACSTNGNLYFQMFEDLLIALEHLEEKDHKNRDHTLSTQYSARFFRFLALQVALHFFQEVSKGEVVVGKKAKPSGLRLPFRASDNNADPVPSFTPVSSWVNLNRDNFKSCLDPSHLRKSPTSANSNEQTRRFQVTCQLAVNSIVNCKTFFLPVDFVAYHSFSTCLDVNDALRPGLVKGTGAAVEMEFAQFVFSLLLEILDACLDGRKREIYKLFLVSKDSLKAQFGKLMVHLLNSSVDLDLSCFALRLAYHPRAKRIIESVLNTGGATKTLAHPGLKQQQRSTGEMFKEIMLSLNLQSMRLSSGDITIPNDDEMQPWDSTDKASMMQWQKQRSDAFRRLEKRTEELSKAISTVAKDVTRVVVEIQDIKRQALLKHTRDALSAEVQVRKKWRQLIERLIHERSVWFDAKHFPSYWRLDPTEGQGRVRCRLQRFHLDVDEKYLMEEYRGKKSKGLTTPLSYLFEDRTISSKKNVYYIFDTLDTIRFLHHCKNITLDSKIKGVLLIGESHMYFVGEEAIADTDITQILLGNKDAISISWSYEEIQEIRTRRYCLQDNGLEIFLTTGRTYLLAFDSKQDREIVLDQFKRRNLPCYEAPQYDHLVDLTNRWRLNQLTNFQYLTELNKMAGRSFNDLMQYPVFPFVLADFGREVLDLNDFKTFRDLSRPIAVQNQSKERKYREKFKWLQEEYERLPEKDPMTAPYHYGCHYSNSGTVLHFLVRLPPFTKISFDIPDRTFHSMETTWRLSSFESATDVKELIPEFFFLPEFLENNEGFDFGIRQNGSRVMNVELPQWAKGSTRLFIFIHRQALESDYVSQHLNQWIDLVFGYKQRGREAEDAINVFHPATYYGVDVNAITDHVRQKALKTMIETYGQTPQQLFNFRHSPRPQQKQQSTQPSDIGSMTSLNTLKLLETDPVFGAGYFNQHCRLTTSLTSETGSSTGTISELPSAMSTVEGLKWGQYVGSPALGAPAVGFTQALTPSVQSLVCLDNDSVFALSDNSTLMTVHQEKSGEDKVQLVWSAALSWGYMDGSLRMRTSPESPPISLLEHHTPDKITCCAVIDGCKWFFIGTSTGTLSVVPAKYSPFKAGLHAVLDS</sequence>
<keyword evidence="5" id="KW-1185">Reference proteome</keyword>
<dbReference type="InterPro" id="IPR023362">
    <property type="entry name" value="PH-BEACH_dom"/>
</dbReference>
<dbReference type="SUPFAM" id="SSF81837">
    <property type="entry name" value="BEACH domain"/>
    <property type="match status" value="1"/>
</dbReference>
<accession>A0AAD9QU31</accession>
<feature type="domain" description="BEACH" evidence="2">
    <location>
        <begin position="3144"/>
        <end position="3436"/>
    </location>
</feature>
<feature type="region of interest" description="Disordered" evidence="1">
    <location>
        <begin position="1382"/>
        <end position="1409"/>
    </location>
</feature>
<dbReference type="PROSITE" id="PS50197">
    <property type="entry name" value="BEACH"/>
    <property type="match status" value="1"/>
</dbReference>
<feature type="compositionally biased region" description="Basic residues" evidence="1">
    <location>
        <begin position="1445"/>
        <end position="1454"/>
    </location>
</feature>
<dbReference type="Gene3D" id="1.10.1540.10">
    <property type="entry name" value="BEACH domain"/>
    <property type="match status" value="1"/>
</dbReference>
<dbReference type="PROSITE" id="PS51783">
    <property type="entry name" value="PH_BEACH"/>
    <property type="match status" value="1"/>
</dbReference>
<dbReference type="EMBL" id="JARQWQ010000014">
    <property type="protein sequence ID" value="KAK2567524.1"/>
    <property type="molecule type" value="Genomic_DNA"/>
</dbReference>
<dbReference type="PANTHER" id="PTHR13743">
    <property type="entry name" value="BEIGE/BEACH-RELATED"/>
    <property type="match status" value="1"/>
</dbReference>
<dbReference type="InterPro" id="IPR036372">
    <property type="entry name" value="BEACH_dom_sf"/>
</dbReference>
<dbReference type="CDD" id="cd01201">
    <property type="entry name" value="PH_BEACH"/>
    <property type="match status" value="1"/>
</dbReference>
<comment type="caution">
    <text evidence="4">The sequence shown here is derived from an EMBL/GenBank/DDBJ whole genome shotgun (WGS) entry which is preliminary data.</text>
</comment>
<proteinExistence type="predicted"/>
<dbReference type="PANTHER" id="PTHR13743:SF86">
    <property type="entry name" value="LYSOSOMAL-TRAFFICKING REGULATOR"/>
    <property type="match status" value="1"/>
</dbReference>
<dbReference type="InterPro" id="IPR000409">
    <property type="entry name" value="BEACH_dom"/>
</dbReference>
<feature type="region of interest" description="Disordered" evidence="1">
    <location>
        <begin position="2049"/>
        <end position="2089"/>
    </location>
</feature>
<evidence type="ECO:0000259" key="2">
    <source>
        <dbReference type="PROSITE" id="PS50197"/>
    </source>
</evidence>
<feature type="compositionally biased region" description="Acidic residues" evidence="1">
    <location>
        <begin position="1168"/>
        <end position="1184"/>
    </location>
</feature>
<feature type="region of interest" description="Disordered" evidence="1">
    <location>
        <begin position="1167"/>
        <end position="1231"/>
    </location>
</feature>